<organism evidence="1 2">
    <name type="scientific">Candidatus Merdibacter merdavium</name>
    <dbReference type="NCBI Taxonomy" id="2838692"/>
    <lineage>
        <taxon>Bacteria</taxon>
        <taxon>Bacillati</taxon>
        <taxon>Bacillota</taxon>
        <taxon>Erysipelotrichia</taxon>
        <taxon>Erysipelotrichales</taxon>
        <taxon>Erysipelotrichaceae</taxon>
        <taxon>Merdibacter</taxon>
    </lineage>
</organism>
<comment type="caution">
    <text evidence="1">The sequence shown here is derived from an EMBL/GenBank/DDBJ whole genome shotgun (WGS) entry which is preliminary data.</text>
</comment>
<proteinExistence type="predicted"/>
<dbReference type="InterPro" id="IPR016621">
    <property type="entry name" value="UCP014543"/>
</dbReference>
<dbReference type="Proteomes" id="UP000823896">
    <property type="component" value="Unassembled WGS sequence"/>
</dbReference>
<dbReference type="AlphaFoldDB" id="A0A9D2NQY7"/>
<dbReference type="EMBL" id="DWWM01000005">
    <property type="protein sequence ID" value="HJC35705.1"/>
    <property type="molecule type" value="Genomic_DNA"/>
</dbReference>
<sequence>MILIYLADETQKEAPIRRIMDTLQLKTHFLSDAQTNVPLKVLFGDPHATGTPKALAHPIMVLHEISDEQFTAFNDAMKQQDAYISRKAMRTIHNQNWTLERLSREIEDEHRYFQRYDQLQQLMAESNTLRKEDYAPDSWQQYEQALVRLYMQLQQGQPSAAKLEHMLNEATQAREQLRQHRR</sequence>
<evidence type="ECO:0000313" key="2">
    <source>
        <dbReference type="Proteomes" id="UP000823896"/>
    </source>
</evidence>
<evidence type="ECO:0000313" key="1">
    <source>
        <dbReference type="EMBL" id="HJC35705.1"/>
    </source>
</evidence>
<reference evidence="1" key="2">
    <citation type="submission" date="2021-04" db="EMBL/GenBank/DDBJ databases">
        <authorList>
            <person name="Gilroy R."/>
        </authorList>
    </citation>
    <scope>NUCLEOTIDE SEQUENCE</scope>
    <source>
        <strain evidence="1">CHK187-11901</strain>
    </source>
</reference>
<gene>
    <name evidence="1" type="ORF">H9702_01060</name>
</gene>
<accession>A0A9D2NQY7</accession>
<dbReference type="Pfam" id="PF12646">
    <property type="entry name" value="DUF3783"/>
    <property type="match status" value="1"/>
</dbReference>
<protein>
    <submittedName>
        <fullName evidence="1">DUF3783 domain-containing protein</fullName>
    </submittedName>
</protein>
<reference evidence="1" key="1">
    <citation type="journal article" date="2021" name="PeerJ">
        <title>Extensive microbial diversity within the chicken gut microbiome revealed by metagenomics and culture.</title>
        <authorList>
            <person name="Gilroy R."/>
            <person name="Ravi A."/>
            <person name="Getino M."/>
            <person name="Pursley I."/>
            <person name="Horton D.L."/>
            <person name="Alikhan N.F."/>
            <person name="Baker D."/>
            <person name="Gharbi K."/>
            <person name="Hall N."/>
            <person name="Watson M."/>
            <person name="Adriaenssens E.M."/>
            <person name="Foster-Nyarko E."/>
            <person name="Jarju S."/>
            <person name="Secka A."/>
            <person name="Antonio M."/>
            <person name="Oren A."/>
            <person name="Chaudhuri R.R."/>
            <person name="La Ragione R."/>
            <person name="Hildebrand F."/>
            <person name="Pallen M.J."/>
        </authorList>
    </citation>
    <scope>NUCLEOTIDE SEQUENCE</scope>
    <source>
        <strain evidence="1">CHK187-11901</strain>
    </source>
</reference>
<name>A0A9D2NQY7_9FIRM</name>